<dbReference type="AlphaFoldDB" id="A0A926JNW7"/>
<feature type="transmembrane region" description="Helical" evidence="1">
    <location>
        <begin position="94"/>
        <end position="113"/>
    </location>
</feature>
<dbReference type="Pfam" id="PF18936">
    <property type="entry name" value="DUF5684"/>
    <property type="match status" value="1"/>
</dbReference>
<gene>
    <name evidence="2" type="ORF">IBL28_02250</name>
</gene>
<protein>
    <submittedName>
        <fullName evidence="2">Signal peptidase I</fullName>
    </submittedName>
</protein>
<feature type="transmembrane region" description="Helical" evidence="1">
    <location>
        <begin position="40"/>
        <end position="57"/>
    </location>
</feature>
<sequence length="129" mass="14132">MDTNEQIGAGIGLVSIIIYLVMLVAMFAGMWKTFEKAGKPGWAAIIPIYNIIVLVEIVGKPMWWIVLLLVPCVSIVATVWLTNLLSKSFGKSEGFTAGLILLPFVFYPMLGFGDAEYQGPSAKEAREAY</sequence>
<dbReference type="InterPro" id="IPR043739">
    <property type="entry name" value="DUF5684"/>
</dbReference>
<proteinExistence type="predicted"/>
<dbReference type="Proteomes" id="UP000653730">
    <property type="component" value="Unassembled WGS sequence"/>
</dbReference>
<name>A0A926JNW7_9FLAO</name>
<organism evidence="2 3">
    <name type="scientific">Sinomicrobium weinanense</name>
    <dbReference type="NCBI Taxonomy" id="2842200"/>
    <lineage>
        <taxon>Bacteria</taxon>
        <taxon>Pseudomonadati</taxon>
        <taxon>Bacteroidota</taxon>
        <taxon>Flavobacteriia</taxon>
        <taxon>Flavobacteriales</taxon>
        <taxon>Flavobacteriaceae</taxon>
        <taxon>Sinomicrobium</taxon>
    </lineage>
</organism>
<comment type="caution">
    <text evidence="2">The sequence shown here is derived from an EMBL/GenBank/DDBJ whole genome shotgun (WGS) entry which is preliminary data.</text>
</comment>
<keyword evidence="1" id="KW-0472">Membrane</keyword>
<feature type="transmembrane region" description="Helical" evidence="1">
    <location>
        <begin position="6"/>
        <end position="28"/>
    </location>
</feature>
<keyword evidence="3" id="KW-1185">Reference proteome</keyword>
<dbReference type="EMBL" id="JACVDC010000003">
    <property type="protein sequence ID" value="MBC9794775.1"/>
    <property type="molecule type" value="Genomic_DNA"/>
</dbReference>
<keyword evidence="1" id="KW-0812">Transmembrane</keyword>
<reference evidence="2 3" key="1">
    <citation type="submission" date="2020-09" db="EMBL/GenBank/DDBJ databases">
        <title>Sinomicrobium weinanense sp. nov., a halophilic bacteria isolated from saline-alkali soil.</title>
        <authorList>
            <person name="Wu P."/>
            <person name="Ren H."/>
            <person name="Mei Y."/>
            <person name="Liang Y."/>
            <person name="Chen Z."/>
        </authorList>
    </citation>
    <scope>NUCLEOTIDE SEQUENCE [LARGE SCALE GENOMIC DNA]</scope>
    <source>
        <strain evidence="2 3">FJxs</strain>
    </source>
</reference>
<dbReference type="RefSeq" id="WP_187963934.1">
    <property type="nucleotide sequence ID" value="NZ_JACVDC010000003.1"/>
</dbReference>
<evidence type="ECO:0000313" key="2">
    <source>
        <dbReference type="EMBL" id="MBC9794775.1"/>
    </source>
</evidence>
<feature type="transmembrane region" description="Helical" evidence="1">
    <location>
        <begin position="63"/>
        <end position="82"/>
    </location>
</feature>
<accession>A0A926JNW7</accession>
<evidence type="ECO:0000256" key="1">
    <source>
        <dbReference type="SAM" id="Phobius"/>
    </source>
</evidence>
<keyword evidence="1" id="KW-1133">Transmembrane helix</keyword>
<evidence type="ECO:0000313" key="3">
    <source>
        <dbReference type="Proteomes" id="UP000653730"/>
    </source>
</evidence>